<keyword evidence="4 9" id="KW-0812">Transmembrane</keyword>
<feature type="transmembrane region" description="Helical" evidence="9">
    <location>
        <begin position="408"/>
        <end position="427"/>
    </location>
</feature>
<evidence type="ECO:0000256" key="9">
    <source>
        <dbReference type="SAM" id="Phobius"/>
    </source>
</evidence>
<feature type="transmembrane region" description="Helical" evidence="9">
    <location>
        <begin position="202"/>
        <end position="222"/>
    </location>
</feature>
<dbReference type="Pfam" id="PF07690">
    <property type="entry name" value="MFS_1"/>
    <property type="match status" value="1"/>
</dbReference>
<dbReference type="PANTHER" id="PTHR42718">
    <property type="entry name" value="MAJOR FACILITATOR SUPERFAMILY MULTIDRUG TRANSPORTER MFSC"/>
    <property type="match status" value="1"/>
</dbReference>
<keyword evidence="3" id="KW-1003">Cell membrane</keyword>
<dbReference type="PATRIC" id="fig|408015.6.peg.2155"/>
<feature type="transmembrane region" description="Helical" evidence="9">
    <location>
        <begin position="12"/>
        <end position="31"/>
    </location>
</feature>
<dbReference type="InterPro" id="IPR011701">
    <property type="entry name" value="MFS"/>
</dbReference>
<dbReference type="Gene3D" id="1.20.1720.10">
    <property type="entry name" value="Multidrug resistance protein D"/>
    <property type="match status" value="1"/>
</dbReference>
<feature type="transmembrane region" description="Helical" evidence="9">
    <location>
        <begin position="228"/>
        <end position="249"/>
    </location>
</feature>
<dbReference type="InterPro" id="IPR020846">
    <property type="entry name" value="MFS_dom"/>
</dbReference>
<feature type="transmembrane region" description="Helical" evidence="9">
    <location>
        <begin position="270"/>
        <end position="290"/>
    </location>
</feature>
<dbReference type="PRINTS" id="PR01036">
    <property type="entry name" value="TCRTETB"/>
</dbReference>
<keyword evidence="6 9" id="KW-0472">Membrane</keyword>
<protein>
    <submittedName>
        <fullName evidence="11">Transmembrane efflux protein</fullName>
    </submittedName>
</protein>
<dbReference type="AlphaFoldDB" id="A0A0F7FUM9"/>
<evidence type="ECO:0000259" key="10">
    <source>
        <dbReference type="PROSITE" id="PS50850"/>
    </source>
</evidence>
<feature type="transmembrane region" description="Helical" evidence="9">
    <location>
        <begin position="335"/>
        <end position="355"/>
    </location>
</feature>
<dbReference type="GO" id="GO:0005886">
    <property type="term" value="C:plasma membrane"/>
    <property type="evidence" value="ECO:0007669"/>
    <property type="project" value="UniProtKB-SubCell"/>
</dbReference>
<dbReference type="InterPro" id="IPR004638">
    <property type="entry name" value="EmrB-like"/>
</dbReference>
<feature type="transmembrane region" description="Helical" evidence="9">
    <location>
        <begin position="109"/>
        <end position="134"/>
    </location>
</feature>
<evidence type="ECO:0000256" key="1">
    <source>
        <dbReference type="ARBA" id="ARBA00004651"/>
    </source>
</evidence>
<evidence type="ECO:0000313" key="12">
    <source>
        <dbReference type="Proteomes" id="UP000034034"/>
    </source>
</evidence>
<feature type="transmembrane region" description="Helical" evidence="9">
    <location>
        <begin position="172"/>
        <end position="190"/>
    </location>
</feature>
<feature type="transmembrane region" description="Helical" evidence="9">
    <location>
        <begin position="141"/>
        <end position="160"/>
    </location>
</feature>
<dbReference type="CDD" id="cd17321">
    <property type="entry name" value="MFS_MMR_MDR_like"/>
    <property type="match status" value="1"/>
</dbReference>
<dbReference type="PROSITE" id="PS50850">
    <property type="entry name" value="MFS"/>
    <property type="match status" value="1"/>
</dbReference>
<evidence type="ECO:0000256" key="4">
    <source>
        <dbReference type="ARBA" id="ARBA00022692"/>
    </source>
</evidence>
<dbReference type="InterPro" id="IPR036259">
    <property type="entry name" value="MFS_trans_sf"/>
</dbReference>
<dbReference type="NCBIfam" id="TIGR00711">
    <property type="entry name" value="efflux_EmrB"/>
    <property type="match status" value="1"/>
</dbReference>
<feature type="transmembrane region" description="Helical" evidence="9">
    <location>
        <begin position="310"/>
        <end position="328"/>
    </location>
</feature>
<evidence type="ECO:0000256" key="2">
    <source>
        <dbReference type="ARBA" id="ARBA00022448"/>
    </source>
</evidence>
<accession>A0A0F7FUM9</accession>
<keyword evidence="5 9" id="KW-1133">Transmembrane helix</keyword>
<dbReference type="KEGG" id="sxi:SXIM_21230"/>
<reference evidence="11" key="1">
    <citation type="submission" date="2019-08" db="EMBL/GenBank/DDBJ databases">
        <title>Complete genome sequence of a mangrove-derived Streptomyces xiamenensis.</title>
        <authorList>
            <person name="Xu J."/>
        </authorList>
    </citation>
    <scope>NUCLEOTIDE SEQUENCE</scope>
    <source>
        <strain evidence="11">318</strain>
    </source>
</reference>
<sequence length="492" mass="50872">MPDAPNGGTQRPHVVVWTLLLTGFATFMASLDNLVVTTALPIIREDLGGDLAALEWIVNGYTLPFACLLLFASALGDRYGRRLVFGAGIALFTLASAGAALAGSTDALIAARAVQGAAAAALIPLSLTLISAVVPPERRGAAFGVWGAVNGLAVAAGPLVGGAVTEHLSWHWIFWLNIPIGLLVLPLVFRRLPESRGPVKRLDVAGTVLASAGLLGIVLSIVRGHEHGWTTGPVLAGFALGAVLLYAFVRWELRTPEPLLPMGFFRSRTFTAINITSLLMYAGMFGSIFLLTQFLQLIMGYSPMEAGVRMLPWTAMPMIVAPIAGAFTDRVGGRPIVASGLVLMAVGMGWFALYADPGVSYGGMVPAFVLCGIGMAMFFAPSGAIAMGAVPEGRQGVASGVNNSAREVGGALGVAVLASVFAARGGYGSAQAFTDGLVPALWLAVGLLLVAAAVIALLPERRAPKAPRPAAARPAGPTDPTTDPRPADRVPA</sequence>
<organism evidence="11 12">
    <name type="scientific">Streptomyces xiamenensis</name>
    <dbReference type="NCBI Taxonomy" id="408015"/>
    <lineage>
        <taxon>Bacteria</taxon>
        <taxon>Bacillati</taxon>
        <taxon>Actinomycetota</taxon>
        <taxon>Actinomycetes</taxon>
        <taxon>Kitasatosporales</taxon>
        <taxon>Streptomycetaceae</taxon>
        <taxon>Streptomyces</taxon>
    </lineage>
</organism>
<dbReference type="Proteomes" id="UP000034034">
    <property type="component" value="Chromosome"/>
</dbReference>
<dbReference type="GO" id="GO:0046677">
    <property type="term" value="P:response to antibiotic"/>
    <property type="evidence" value="ECO:0007669"/>
    <property type="project" value="UniProtKB-KW"/>
</dbReference>
<feature type="transmembrane region" description="Helical" evidence="9">
    <location>
        <begin position="51"/>
        <end position="71"/>
    </location>
</feature>
<feature type="domain" description="Major facilitator superfamily (MFS) profile" evidence="10">
    <location>
        <begin position="18"/>
        <end position="463"/>
    </location>
</feature>
<proteinExistence type="predicted"/>
<dbReference type="Gene3D" id="1.20.1250.20">
    <property type="entry name" value="MFS general substrate transporter like domains"/>
    <property type="match status" value="1"/>
</dbReference>
<evidence type="ECO:0000256" key="7">
    <source>
        <dbReference type="ARBA" id="ARBA00023251"/>
    </source>
</evidence>
<feature type="transmembrane region" description="Helical" evidence="9">
    <location>
        <begin position="439"/>
        <end position="458"/>
    </location>
</feature>
<dbReference type="STRING" id="408015.SXIM_21230"/>
<dbReference type="RefSeq" id="WP_046723731.1">
    <property type="nucleotide sequence ID" value="NZ_CP009922.3"/>
</dbReference>
<feature type="transmembrane region" description="Helical" evidence="9">
    <location>
        <begin position="83"/>
        <end position="103"/>
    </location>
</feature>
<dbReference type="HOGENOM" id="CLU_000960_28_2_11"/>
<keyword evidence="12" id="KW-1185">Reference proteome</keyword>
<evidence type="ECO:0000256" key="3">
    <source>
        <dbReference type="ARBA" id="ARBA00022475"/>
    </source>
</evidence>
<feature type="compositionally biased region" description="Low complexity" evidence="8">
    <location>
        <begin position="468"/>
        <end position="481"/>
    </location>
</feature>
<evidence type="ECO:0000256" key="8">
    <source>
        <dbReference type="SAM" id="MobiDB-lite"/>
    </source>
</evidence>
<gene>
    <name evidence="11" type="ORF">SXIM_21230</name>
</gene>
<feature type="region of interest" description="Disordered" evidence="8">
    <location>
        <begin position="464"/>
        <end position="492"/>
    </location>
</feature>
<comment type="subcellular location">
    <subcellularLocation>
        <location evidence="1">Cell membrane</location>
        <topology evidence="1">Multi-pass membrane protein</topology>
    </subcellularLocation>
</comment>
<keyword evidence="2" id="KW-0813">Transport</keyword>
<evidence type="ECO:0000256" key="5">
    <source>
        <dbReference type="ARBA" id="ARBA00022989"/>
    </source>
</evidence>
<dbReference type="EMBL" id="CP009922">
    <property type="protein sequence ID" value="AKG43507.1"/>
    <property type="molecule type" value="Genomic_DNA"/>
</dbReference>
<name>A0A0F7FUM9_9ACTN</name>
<evidence type="ECO:0000256" key="6">
    <source>
        <dbReference type="ARBA" id="ARBA00023136"/>
    </source>
</evidence>
<dbReference type="SUPFAM" id="SSF103473">
    <property type="entry name" value="MFS general substrate transporter"/>
    <property type="match status" value="1"/>
</dbReference>
<dbReference type="GO" id="GO:0022857">
    <property type="term" value="F:transmembrane transporter activity"/>
    <property type="evidence" value="ECO:0007669"/>
    <property type="project" value="InterPro"/>
</dbReference>
<keyword evidence="7" id="KW-0046">Antibiotic resistance</keyword>
<dbReference type="PANTHER" id="PTHR42718:SF42">
    <property type="entry name" value="EXPORT PROTEIN"/>
    <property type="match status" value="1"/>
</dbReference>
<evidence type="ECO:0000313" key="11">
    <source>
        <dbReference type="EMBL" id="AKG43507.1"/>
    </source>
</evidence>
<feature type="transmembrane region" description="Helical" evidence="9">
    <location>
        <begin position="367"/>
        <end position="387"/>
    </location>
</feature>